<reference evidence="1 2" key="1">
    <citation type="submission" date="2023-02" db="EMBL/GenBank/DDBJ databases">
        <title>LHISI_Scaffold_Assembly.</title>
        <authorList>
            <person name="Stuart O.P."/>
            <person name="Cleave R."/>
            <person name="Magrath M.J.L."/>
            <person name="Mikheyev A.S."/>
        </authorList>
    </citation>
    <scope>NUCLEOTIDE SEQUENCE [LARGE SCALE GENOMIC DNA]</scope>
    <source>
        <strain evidence="1">Daus_M_001</strain>
        <tissue evidence="1">Leg muscle</tissue>
    </source>
</reference>
<name>A0ABQ9HRN9_9NEOP</name>
<evidence type="ECO:0000313" key="1">
    <source>
        <dbReference type="EMBL" id="KAJ8886746.1"/>
    </source>
</evidence>
<gene>
    <name evidence="1" type="ORF">PR048_012958</name>
</gene>
<proteinExistence type="predicted"/>
<organism evidence="1 2">
    <name type="scientific">Dryococelus australis</name>
    <dbReference type="NCBI Taxonomy" id="614101"/>
    <lineage>
        <taxon>Eukaryota</taxon>
        <taxon>Metazoa</taxon>
        <taxon>Ecdysozoa</taxon>
        <taxon>Arthropoda</taxon>
        <taxon>Hexapoda</taxon>
        <taxon>Insecta</taxon>
        <taxon>Pterygota</taxon>
        <taxon>Neoptera</taxon>
        <taxon>Polyneoptera</taxon>
        <taxon>Phasmatodea</taxon>
        <taxon>Verophasmatodea</taxon>
        <taxon>Anareolatae</taxon>
        <taxon>Phasmatidae</taxon>
        <taxon>Eurycanthinae</taxon>
        <taxon>Dryococelus</taxon>
    </lineage>
</organism>
<sequence>MSHSYSRSGGASSNMFPLMFLDNMVAQKFQMQRGKLSYVVTYVLCSFIQCSFASQVKLCDFFVVSFYENLNKASQKSQIYLVVMFWHSESNTVSTRYLTSVFVILLSSIIQICIDGSNVNLKFLPDTQEILKVESDGQEFFFSAMLCFHKCNSVFKGIKSV</sequence>
<accession>A0ABQ9HRN9</accession>
<comment type="caution">
    <text evidence="1">The sequence shown here is derived from an EMBL/GenBank/DDBJ whole genome shotgun (WGS) entry which is preliminary data.</text>
</comment>
<keyword evidence="2" id="KW-1185">Reference proteome</keyword>
<dbReference type="EMBL" id="JARBHB010000004">
    <property type="protein sequence ID" value="KAJ8886746.1"/>
    <property type="molecule type" value="Genomic_DNA"/>
</dbReference>
<protein>
    <submittedName>
        <fullName evidence="1">Uncharacterized protein</fullName>
    </submittedName>
</protein>
<dbReference type="Proteomes" id="UP001159363">
    <property type="component" value="Chromosome X"/>
</dbReference>
<evidence type="ECO:0000313" key="2">
    <source>
        <dbReference type="Proteomes" id="UP001159363"/>
    </source>
</evidence>